<keyword evidence="2" id="KW-0812">Transmembrane</keyword>
<feature type="compositionally biased region" description="Basic and acidic residues" evidence="1">
    <location>
        <begin position="210"/>
        <end position="220"/>
    </location>
</feature>
<organism evidence="3 4">
    <name type="scientific">Methylocapsa polymorpha</name>
    <dbReference type="NCBI Taxonomy" id="3080828"/>
    <lineage>
        <taxon>Bacteria</taxon>
        <taxon>Pseudomonadati</taxon>
        <taxon>Pseudomonadota</taxon>
        <taxon>Alphaproteobacteria</taxon>
        <taxon>Hyphomicrobiales</taxon>
        <taxon>Beijerinckiaceae</taxon>
        <taxon>Methylocapsa</taxon>
    </lineage>
</organism>
<accession>A0ABZ0HTW9</accession>
<keyword evidence="2" id="KW-0472">Membrane</keyword>
<dbReference type="RefSeq" id="WP_407340314.1">
    <property type="nucleotide sequence ID" value="NZ_CP136862.1"/>
</dbReference>
<evidence type="ECO:0000313" key="4">
    <source>
        <dbReference type="Proteomes" id="UP001626536"/>
    </source>
</evidence>
<feature type="compositionally biased region" description="Basic and acidic residues" evidence="1">
    <location>
        <begin position="308"/>
        <end position="323"/>
    </location>
</feature>
<feature type="compositionally biased region" description="Low complexity" evidence="1">
    <location>
        <begin position="295"/>
        <end position="306"/>
    </location>
</feature>
<feature type="compositionally biased region" description="Low complexity" evidence="1">
    <location>
        <begin position="230"/>
        <end position="247"/>
    </location>
</feature>
<evidence type="ECO:0000313" key="3">
    <source>
        <dbReference type="EMBL" id="WOJ90729.1"/>
    </source>
</evidence>
<keyword evidence="4" id="KW-1185">Reference proteome</keyword>
<gene>
    <name evidence="3" type="ORF">RZS28_05415</name>
</gene>
<dbReference type="EMBL" id="CP136862">
    <property type="protein sequence ID" value="WOJ90729.1"/>
    <property type="molecule type" value="Genomic_DNA"/>
</dbReference>
<name>A0ABZ0HTW9_9HYPH</name>
<proteinExistence type="predicted"/>
<evidence type="ECO:0000256" key="1">
    <source>
        <dbReference type="SAM" id="MobiDB-lite"/>
    </source>
</evidence>
<protein>
    <submittedName>
        <fullName evidence="3">Uncharacterized protein</fullName>
    </submittedName>
</protein>
<evidence type="ECO:0000256" key="2">
    <source>
        <dbReference type="SAM" id="Phobius"/>
    </source>
</evidence>
<feature type="region of interest" description="Disordered" evidence="1">
    <location>
        <begin position="167"/>
        <end position="323"/>
    </location>
</feature>
<dbReference type="Proteomes" id="UP001626536">
    <property type="component" value="Chromosome"/>
</dbReference>
<feature type="transmembrane region" description="Helical" evidence="2">
    <location>
        <begin position="36"/>
        <end position="56"/>
    </location>
</feature>
<keyword evidence="2" id="KW-1133">Transmembrane helix</keyword>
<reference evidence="3 4" key="1">
    <citation type="submission" date="2023-10" db="EMBL/GenBank/DDBJ databases">
        <title>Novel methanotroph of the genus Methylocapsa from a subarctic wetland.</title>
        <authorList>
            <person name="Belova S.E."/>
            <person name="Oshkin I.Y."/>
            <person name="Miroshnikov K."/>
            <person name="Dedysh S.N."/>
        </authorList>
    </citation>
    <scope>NUCLEOTIDE SEQUENCE [LARGE SCALE GENOMIC DNA]</scope>
    <source>
        <strain evidence="3 4">RX1</strain>
    </source>
</reference>
<sequence length="360" mass="37134">MSYLVFGLGLLLSLCGGAAAYFGYGIVAVERGWASLIAGATALSCGIITIALGFILRSLGKLQAVLEADRGTKPLLREPAQGGGANPSWAPQEQALDLESPLGFGEGASPIQAPPAAEPIAEASAPPVEPLGDHRGRARIFSARPREDASVSPVSIDDVRRLVAAKIKRSPSAPPQSSASEDYKAGASGARESGKVNSAPAANMTSAPVFEREAEPRHPGDGTGWSGSSPGAAARPPETETAPIAAPFRAASKQIDEGAGRQTAVRQAEAEVHETARLVSESQASRAQLPPEPRPGGAEAASSSASLHRLEEGPAIVGRHESDGTSYVMYADGSIDAQSERGIFHFNSMADLKAFIESQG</sequence>